<dbReference type="Gene3D" id="3.20.20.140">
    <property type="entry name" value="Metal-dependent hydrolases"/>
    <property type="match status" value="1"/>
</dbReference>
<evidence type="ECO:0000313" key="5">
    <source>
        <dbReference type="EMBL" id="ERO59524.1"/>
    </source>
</evidence>
<feature type="binding site" evidence="4">
    <location>
        <position position="34"/>
    </location>
    <ligand>
        <name>a divalent metal cation</name>
        <dbReference type="ChEBI" id="CHEBI:60240"/>
        <label>1</label>
    </ligand>
</feature>
<evidence type="ECO:0000256" key="2">
    <source>
        <dbReference type="ARBA" id="ARBA00022723"/>
    </source>
</evidence>
<dbReference type="FunFam" id="3.20.20.140:FF:000005">
    <property type="entry name" value="TatD family hydrolase"/>
    <property type="match status" value="1"/>
</dbReference>
<keyword evidence="2 4" id="KW-0479">Metal-binding</keyword>
<dbReference type="GO" id="GO:0046872">
    <property type="term" value="F:metal ion binding"/>
    <property type="evidence" value="ECO:0007669"/>
    <property type="project" value="UniProtKB-KW"/>
</dbReference>
<feature type="binding site" evidence="4">
    <location>
        <position position="36"/>
    </location>
    <ligand>
        <name>a divalent metal cation</name>
        <dbReference type="ChEBI" id="CHEBI:60240"/>
        <label>1</label>
    </ligand>
</feature>
<evidence type="ECO:0000256" key="4">
    <source>
        <dbReference type="PIRSR" id="PIRSR005902-1"/>
    </source>
</evidence>
<dbReference type="InterPro" id="IPR001130">
    <property type="entry name" value="TatD-like"/>
</dbReference>
<evidence type="ECO:0000256" key="3">
    <source>
        <dbReference type="ARBA" id="ARBA00022801"/>
    </source>
</evidence>
<protein>
    <submittedName>
        <fullName evidence="5">Hydrolase with metallo-dependent hydrolase domain protein</fullName>
    </submittedName>
</protein>
<dbReference type="PANTHER" id="PTHR46124">
    <property type="entry name" value="D-AMINOACYL-TRNA DEACYLASE"/>
    <property type="match status" value="1"/>
</dbReference>
<evidence type="ECO:0000313" key="6">
    <source>
        <dbReference type="Proteomes" id="UP000017142"/>
    </source>
</evidence>
<feature type="binding site" evidence="4">
    <location>
        <position position="182"/>
    </location>
    <ligand>
        <name>a divalent metal cation</name>
        <dbReference type="ChEBI" id="CHEBI:60240"/>
        <label>2</label>
    </ligand>
</feature>
<reference evidence="6" key="1">
    <citation type="journal article" date="2013" name="Diversity">
        <title>Genome Sequence of Dickeya solani, a New soft Rot Pathogen of Potato, Suggests its Emergence May Be Related to a Novel Combination of Non-Ribosomal Peptide/Polyketide Synthetase Clusters.</title>
        <authorList>
            <person name="Garlant L."/>
            <person name="Koskinen P."/>
            <person name="Rouhiainen L."/>
            <person name="Laine P."/>
            <person name="Paulin L."/>
            <person name="Auvinen P."/>
            <person name="Holm L."/>
            <person name="Pirhonen M."/>
        </authorList>
    </citation>
    <scope>NUCLEOTIDE SEQUENCE [LARGE SCALE GENOMIC DNA]</scope>
    <source>
        <strain evidence="6">D s0432-1</strain>
    </source>
</reference>
<dbReference type="CDD" id="cd01310">
    <property type="entry name" value="TatD_DNAse"/>
    <property type="match status" value="1"/>
</dbReference>
<dbReference type="PROSITE" id="PS01091">
    <property type="entry name" value="TATD_3"/>
    <property type="match status" value="1"/>
</dbReference>
<dbReference type="PANTHER" id="PTHR46124:SF3">
    <property type="entry name" value="HYDROLASE"/>
    <property type="match status" value="1"/>
</dbReference>
<evidence type="ECO:0000256" key="1">
    <source>
        <dbReference type="ARBA" id="ARBA00009275"/>
    </source>
</evidence>
<comment type="similarity">
    <text evidence="1">Belongs to the metallo-dependent hydrolases superfamily. TatD-type hydrolase family.</text>
</comment>
<dbReference type="InterPro" id="IPR018228">
    <property type="entry name" value="DNase_TatD-rel_CS"/>
</dbReference>
<keyword evidence="3 5" id="KW-0378">Hydrolase</keyword>
<dbReference type="Proteomes" id="UP000017142">
    <property type="component" value="Unassembled WGS sequence"/>
</dbReference>
<dbReference type="PROSITE" id="PS01137">
    <property type="entry name" value="TATD_1"/>
    <property type="match status" value="1"/>
</dbReference>
<dbReference type="SUPFAM" id="SSF51556">
    <property type="entry name" value="Metallo-dependent hydrolases"/>
    <property type="match status" value="1"/>
</dbReference>
<dbReference type="GO" id="GO:0005829">
    <property type="term" value="C:cytosol"/>
    <property type="evidence" value="ECO:0007669"/>
    <property type="project" value="TreeGrafter"/>
</dbReference>
<feature type="binding site" evidence="4">
    <location>
        <position position="158"/>
    </location>
    <ligand>
        <name>a divalent metal cation</name>
        <dbReference type="ChEBI" id="CHEBI:60240"/>
        <label>2</label>
    </ligand>
</feature>
<feature type="binding site" evidence="4">
    <location>
        <position position="122"/>
    </location>
    <ligand>
        <name>a divalent metal cation</name>
        <dbReference type="ChEBI" id="CHEBI:60240"/>
        <label>1</label>
    </ligand>
</feature>
<dbReference type="Pfam" id="PF01026">
    <property type="entry name" value="TatD_DNase"/>
    <property type="match status" value="1"/>
</dbReference>
<comment type="caution">
    <text evidence="5">The sequence shown here is derived from an EMBL/GenBank/DDBJ whole genome shotgun (WGS) entry which is preliminary data.</text>
</comment>
<feature type="binding site" evidence="4">
    <location>
        <position position="232"/>
    </location>
    <ligand>
        <name>a divalent metal cation</name>
        <dbReference type="ChEBI" id="CHEBI:60240"/>
        <label>1</label>
    </ligand>
</feature>
<proteinExistence type="inferred from homology"/>
<dbReference type="GO" id="GO:0016788">
    <property type="term" value="F:hydrolase activity, acting on ester bonds"/>
    <property type="evidence" value="ECO:0007669"/>
    <property type="project" value="InterPro"/>
</dbReference>
<gene>
    <name evidence="5" type="ORF">A544_0496</name>
</gene>
<dbReference type="EMBL" id="AMWE01000001">
    <property type="protein sequence ID" value="ERO59524.1"/>
    <property type="molecule type" value="Genomic_DNA"/>
</dbReference>
<dbReference type="AlphaFoldDB" id="A0AAV3KFI7"/>
<dbReference type="PIRSF" id="PIRSF005902">
    <property type="entry name" value="DNase_TatD"/>
    <property type="match status" value="1"/>
</dbReference>
<dbReference type="InterPro" id="IPR032466">
    <property type="entry name" value="Metal_Hydrolase"/>
</dbReference>
<name>A0AAV3KFI7_9GAMM</name>
<organism evidence="5 6">
    <name type="scientific">Dickeya solani D s0432-1</name>
    <dbReference type="NCBI Taxonomy" id="1231725"/>
    <lineage>
        <taxon>Bacteria</taxon>
        <taxon>Pseudomonadati</taxon>
        <taxon>Pseudomonadota</taxon>
        <taxon>Gammaproteobacteria</taxon>
        <taxon>Enterobacterales</taxon>
        <taxon>Pectobacteriaceae</taxon>
        <taxon>Dickeya</taxon>
    </lineage>
</organism>
<sequence>MPTHSLSDDLSDGAMAAGEADRAQTANVGFIDTHCHFDFPLFAENDAGSLAQAAQAGVHRLIVPAVAAEHFERVLELSQRWPALYAALGLHPLYIAGHQDAHLAELASLLARPHPRLVAVGEIGLDLYMPEPQFERQKAFLGAQLKLAAQRDLPVILHSRRSHDQLAQILRRYPVPCTGVVHGFAGSYDQAMTFIRLGYYIGVGGTITYPRANKTRQAIARLPLDRLLLETDAPDMPVYGFQGQPNRPERITAVFDTLCELRPEWPQVIAGAILANTLRLFPGLQSPEPH</sequence>
<accession>A0AAV3KFI7</accession>